<feature type="compositionally biased region" description="Polar residues" evidence="2">
    <location>
        <begin position="131"/>
        <end position="149"/>
    </location>
</feature>
<dbReference type="CDD" id="cd02696">
    <property type="entry name" value="MurNAc-LAA"/>
    <property type="match status" value="1"/>
</dbReference>
<feature type="chain" id="PRO_5012414289" description="MurNAc-LAA domain-containing protein" evidence="3">
    <location>
        <begin position="24"/>
        <end position="604"/>
    </location>
</feature>
<dbReference type="RefSeq" id="WP_073595314.1">
    <property type="nucleotide sequence ID" value="NZ_MRCE01000021.1"/>
</dbReference>
<dbReference type="InterPro" id="IPR021731">
    <property type="entry name" value="AMIN_dom"/>
</dbReference>
<evidence type="ECO:0000313" key="6">
    <source>
        <dbReference type="Proteomes" id="UP000185860"/>
    </source>
</evidence>
<organism evidence="5 6">
    <name type="scientific">[Phormidium ambiguum] IAM M-71</name>
    <dbReference type="NCBI Taxonomy" id="454136"/>
    <lineage>
        <taxon>Bacteria</taxon>
        <taxon>Bacillati</taxon>
        <taxon>Cyanobacteriota</taxon>
        <taxon>Cyanophyceae</taxon>
        <taxon>Oscillatoriophycideae</taxon>
        <taxon>Aerosakkonematales</taxon>
        <taxon>Aerosakkonemataceae</taxon>
        <taxon>Floridanema</taxon>
    </lineage>
</organism>
<dbReference type="OrthoDB" id="9806267at2"/>
<dbReference type="STRING" id="454136.NIES2119_20270"/>
<keyword evidence="3" id="KW-0732">Signal</keyword>
<dbReference type="GO" id="GO:0008745">
    <property type="term" value="F:N-acetylmuramoyl-L-alanine amidase activity"/>
    <property type="evidence" value="ECO:0007669"/>
    <property type="project" value="InterPro"/>
</dbReference>
<evidence type="ECO:0000256" key="2">
    <source>
        <dbReference type="SAM" id="MobiDB-lite"/>
    </source>
</evidence>
<evidence type="ECO:0000256" key="3">
    <source>
        <dbReference type="SAM" id="SignalP"/>
    </source>
</evidence>
<feature type="domain" description="MurNAc-LAA" evidence="4">
    <location>
        <begin position="489"/>
        <end position="597"/>
    </location>
</feature>
<dbReference type="Gene3D" id="3.40.630.40">
    <property type="entry name" value="Zn-dependent exopeptidases"/>
    <property type="match status" value="1"/>
</dbReference>
<evidence type="ECO:0000259" key="4">
    <source>
        <dbReference type="SMART" id="SM00646"/>
    </source>
</evidence>
<dbReference type="GO" id="GO:0009253">
    <property type="term" value="P:peptidoglycan catabolic process"/>
    <property type="evidence" value="ECO:0007669"/>
    <property type="project" value="InterPro"/>
</dbReference>
<dbReference type="EMBL" id="MRCE01000021">
    <property type="protein sequence ID" value="OKH35583.1"/>
    <property type="molecule type" value="Genomic_DNA"/>
</dbReference>
<evidence type="ECO:0000313" key="5">
    <source>
        <dbReference type="EMBL" id="OKH35583.1"/>
    </source>
</evidence>
<proteinExistence type="predicted"/>
<dbReference type="InterPro" id="IPR050695">
    <property type="entry name" value="N-acetylmuramoyl_amidase_3"/>
</dbReference>
<feature type="region of interest" description="Disordered" evidence="2">
    <location>
        <begin position="131"/>
        <end position="167"/>
    </location>
</feature>
<feature type="compositionally biased region" description="Pro residues" evidence="2">
    <location>
        <begin position="155"/>
        <end position="165"/>
    </location>
</feature>
<dbReference type="SUPFAM" id="SSF53187">
    <property type="entry name" value="Zn-dependent exopeptidases"/>
    <property type="match status" value="1"/>
</dbReference>
<dbReference type="Proteomes" id="UP000185860">
    <property type="component" value="Unassembled WGS sequence"/>
</dbReference>
<evidence type="ECO:0000256" key="1">
    <source>
        <dbReference type="ARBA" id="ARBA00022801"/>
    </source>
</evidence>
<dbReference type="Pfam" id="PF01520">
    <property type="entry name" value="Amidase_3"/>
    <property type="match status" value="1"/>
</dbReference>
<dbReference type="Gene3D" id="2.60.40.3500">
    <property type="match status" value="1"/>
</dbReference>
<gene>
    <name evidence="5" type="ORF">NIES2119_20270</name>
</gene>
<dbReference type="SMART" id="SM00646">
    <property type="entry name" value="Ami_3"/>
    <property type="match status" value="1"/>
</dbReference>
<keyword evidence="1" id="KW-0378">Hydrolase</keyword>
<dbReference type="Pfam" id="PF11741">
    <property type="entry name" value="AMIN"/>
    <property type="match status" value="1"/>
</dbReference>
<dbReference type="GO" id="GO:0030288">
    <property type="term" value="C:outer membrane-bounded periplasmic space"/>
    <property type="evidence" value="ECO:0007669"/>
    <property type="project" value="TreeGrafter"/>
</dbReference>
<name>A0A1U7IF63_9CYAN</name>
<dbReference type="PANTHER" id="PTHR30404:SF0">
    <property type="entry name" value="N-ACETYLMURAMOYL-L-ALANINE AMIDASE AMIC"/>
    <property type="match status" value="1"/>
</dbReference>
<dbReference type="AlphaFoldDB" id="A0A1U7IF63"/>
<dbReference type="PANTHER" id="PTHR30404">
    <property type="entry name" value="N-ACETYLMURAMOYL-L-ALANINE AMIDASE"/>
    <property type="match status" value="1"/>
</dbReference>
<dbReference type="InterPro" id="IPR002508">
    <property type="entry name" value="MurNAc-LAA_cat"/>
</dbReference>
<feature type="signal peptide" evidence="3">
    <location>
        <begin position="1"/>
        <end position="23"/>
    </location>
</feature>
<reference evidence="5 6" key="1">
    <citation type="submission" date="2016-11" db="EMBL/GenBank/DDBJ databases">
        <title>Draft Genome Sequences of Nine Cyanobacterial Strains from Diverse Habitats.</title>
        <authorList>
            <person name="Zhu T."/>
            <person name="Hou S."/>
            <person name="Lu X."/>
            <person name="Hess W.R."/>
        </authorList>
    </citation>
    <scope>NUCLEOTIDE SEQUENCE [LARGE SCALE GENOMIC DNA]</scope>
    <source>
        <strain evidence="5 6">IAM M-71</strain>
    </source>
</reference>
<comment type="caution">
    <text evidence="5">The sequence shown here is derived from an EMBL/GenBank/DDBJ whole genome shotgun (WGS) entry which is preliminary data.</text>
</comment>
<dbReference type="FunFam" id="3.40.630.40:FF:000005">
    <property type="entry name" value="N-acetylmuramoyl-L-alanine amidase (AmiA)"/>
    <property type="match status" value="1"/>
</dbReference>
<accession>A0A1U7IF63</accession>
<protein>
    <recommendedName>
        <fullName evidence="4">MurNAc-LAA domain-containing protein</fullName>
    </recommendedName>
</protein>
<sequence length="604" mass="66589">MKFHWILPSTFLSLLLLSSPAIAARLQSWRFDPQRNLLVFTTDDDVQPKAQLLFNPTRLVIDLPGTTLRRSNNQQVGGLFRSVRVGQLNARTTRLVIELVDGYTLDPQQVQFRGVSPRQWVVQLPTPIRTEQQPNVAAEGQSSSTSLTLPNPEVANPPAPNPVLPPATAAAPAVPTITQIQYLQITPDGLFLRTNGGNPEIKVDRERERINVELRNAFLSPQLTAKEFSVNRNGVSTIQLNQVNNNPPVVRLTLKVAANSPDWGANVSSLGGIVLLPGRGEQVVNAQRGEGQRARIQSIELNGNQLLIRSDLPVSYTSGWDRSTGAYRITLNSSQLAERFQEPRFDRSGLILRWRVRQENNTVTILLSPASGIQVGEVSQISPQLLTLPFYSSRVGRFPTSPNYPPVGQGVTDYPYQQLPTRRPNARALVVIDPGHGGKDPGAIGIGGLREVDVVLPISLQIARILEQQGVQVVLTRNADYFVELPGRTAMANRVNADIFVSIHANAVPNRPDVSGLETYYLSSGLTLARYIHNSILQSINIPDRGVRRARFYVLRHSAMPSVLVETGFVTGYDDSARLATPAYQSQMAEAIARGILQYLQSYR</sequence>